<gene>
    <name evidence="5" type="ORF">IV203_018090</name>
</gene>
<evidence type="ECO:0000256" key="3">
    <source>
        <dbReference type="SAM" id="Coils"/>
    </source>
</evidence>
<sequence length="287" mass="33064">MSNSEYLIITNNCKRPRCELGRWTAEPKLTLMKQWSFLFIWNVVVVVVSCSRCCVSTDGTTNPHLSSNKIFLNKANFDVITANKTVFIKWAAPWCGHSQELAPAWDELAATTTFWDDKNDPAADDNDAEPFIPLLIAEVDCLKEANWCTEMGYTAYPTLTYGDASMTGRYLQTYQSVQKDYASLRDFVQSTLWNRPFCTPGNYLVERRCDVDEKTRIQRYFDMSLSELRSSIDSEEGLLQRAEDQFRQSTAAMQAEYDALTNRHEAIKAQIKRQLELLKRLQQKKEL</sequence>
<dbReference type="GO" id="GO:0005783">
    <property type="term" value="C:endoplasmic reticulum"/>
    <property type="evidence" value="ECO:0007669"/>
    <property type="project" value="TreeGrafter"/>
</dbReference>
<dbReference type="InterPro" id="IPR051063">
    <property type="entry name" value="PDI"/>
</dbReference>
<keyword evidence="3" id="KW-0175">Coiled coil</keyword>
<dbReference type="InterPro" id="IPR013766">
    <property type="entry name" value="Thioredoxin_domain"/>
</dbReference>
<feature type="domain" description="Thioredoxin" evidence="4">
    <location>
        <begin position="56"/>
        <end position="193"/>
    </location>
</feature>
<evidence type="ECO:0000313" key="5">
    <source>
        <dbReference type="EMBL" id="KAG7371948.1"/>
    </source>
</evidence>
<comment type="similarity">
    <text evidence="1">Belongs to the protein disulfide isomerase family.</text>
</comment>
<dbReference type="Pfam" id="PF00085">
    <property type="entry name" value="Thioredoxin"/>
    <property type="match status" value="1"/>
</dbReference>
<organism evidence="5 6">
    <name type="scientific">Nitzschia inconspicua</name>
    <dbReference type="NCBI Taxonomy" id="303405"/>
    <lineage>
        <taxon>Eukaryota</taxon>
        <taxon>Sar</taxon>
        <taxon>Stramenopiles</taxon>
        <taxon>Ochrophyta</taxon>
        <taxon>Bacillariophyta</taxon>
        <taxon>Bacillariophyceae</taxon>
        <taxon>Bacillariophycidae</taxon>
        <taxon>Bacillariales</taxon>
        <taxon>Bacillariaceae</taxon>
        <taxon>Nitzschia</taxon>
    </lineage>
</organism>
<dbReference type="Proteomes" id="UP000693970">
    <property type="component" value="Unassembled WGS sequence"/>
</dbReference>
<evidence type="ECO:0000313" key="6">
    <source>
        <dbReference type="Proteomes" id="UP000693970"/>
    </source>
</evidence>
<reference evidence="5" key="2">
    <citation type="submission" date="2021-04" db="EMBL/GenBank/DDBJ databases">
        <authorList>
            <person name="Podell S."/>
        </authorList>
    </citation>
    <scope>NUCLEOTIDE SEQUENCE</scope>
    <source>
        <strain evidence="5">Hildebrandi</strain>
    </source>
</reference>
<dbReference type="PANTHER" id="PTHR45672">
    <property type="entry name" value="PROTEIN DISULFIDE-ISOMERASE C17H9.14C-RELATED"/>
    <property type="match status" value="1"/>
</dbReference>
<dbReference type="GO" id="GO:0006457">
    <property type="term" value="P:protein folding"/>
    <property type="evidence" value="ECO:0007669"/>
    <property type="project" value="TreeGrafter"/>
</dbReference>
<dbReference type="AlphaFoldDB" id="A0A9K3M0G0"/>
<comment type="caution">
    <text evidence="5">The sequence shown here is derived from an EMBL/GenBank/DDBJ whole genome shotgun (WGS) entry which is preliminary data.</text>
</comment>
<keyword evidence="6" id="KW-1185">Reference proteome</keyword>
<evidence type="ECO:0000256" key="2">
    <source>
        <dbReference type="ARBA" id="ARBA00022729"/>
    </source>
</evidence>
<evidence type="ECO:0000256" key="1">
    <source>
        <dbReference type="ARBA" id="ARBA00006347"/>
    </source>
</evidence>
<evidence type="ECO:0000259" key="4">
    <source>
        <dbReference type="PROSITE" id="PS51352"/>
    </source>
</evidence>
<proteinExistence type="inferred from homology"/>
<dbReference type="OrthoDB" id="7692197at2759"/>
<reference evidence="5" key="1">
    <citation type="journal article" date="2021" name="Sci. Rep.">
        <title>Diploid genomic architecture of Nitzschia inconspicua, an elite biomass production diatom.</title>
        <authorList>
            <person name="Oliver A."/>
            <person name="Podell S."/>
            <person name="Pinowska A."/>
            <person name="Traller J.C."/>
            <person name="Smith S.R."/>
            <person name="McClure R."/>
            <person name="Beliaev A."/>
            <person name="Bohutskyi P."/>
            <person name="Hill E.A."/>
            <person name="Rabines A."/>
            <person name="Zheng H."/>
            <person name="Allen L.Z."/>
            <person name="Kuo A."/>
            <person name="Grigoriev I.V."/>
            <person name="Allen A.E."/>
            <person name="Hazlebeck D."/>
            <person name="Allen E.E."/>
        </authorList>
    </citation>
    <scope>NUCLEOTIDE SEQUENCE</scope>
    <source>
        <strain evidence="5">Hildebrandi</strain>
    </source>
</reference>
<dbReference type="EMBL" id="JAGRRH010000003">
    <property type="protein sequence ID" value="KAG7371948.1"/>
    <property type="molecule type" value="Genomic_DNA"/>
</dbReference>
<dbReference type="PROSITE" id="PS51352">
    <property type="entry name" value="THIOREDOXIN_2"/>
    <property type="match status" value="1"/>
</dbReference>
<protein>
    <submittedName>
        <fullName evidence="5">Thioredoxin</fullName>
    </submittedName>
</protein>
<keyword evidence="2" id="KW-0732">Signal</keyword>
<dbReference type="GO" id="GO:0003756">
    <property type="term" value="F:protein disulfide isomerase activity"/>
    <property type="evidence" value="ECO:0007669"/>
    <property type="project" value="TreeGrafter"/>
</dbReference>
<feature type="coiled-coil region" evidence="3">
    <location>
        <begin position="225"/>
        <end position="284"/>
    </location>
</feature>
<dbReference type="PANTHER" id="PTHR45672:SF3">
    <property type="entry name" value="THIOREDOXIN DOMAIN-CONTAINING PROTEIN 5"/>
    <property type="match status" value="1"/>
</dbReference>
<name>A0A9K3M0G0_9STRA</name>
<accession>A0A9K3M0G0</accession>